<accession>A0A8J4P1G9</accession>
<dbReference type="PANTHER" id="PTHR45036:SF1">
    <property type="entry name" value="METHYLTRANSFERASE LIKE 7A"/>
    <property type="match status" value="1"/>
</dbReference>
<dbReference type="InterPro" id="IPR029063">
    <property type="entry name" value="SAM-dependent_MTases_sf"/>
</dbReference>
<protein>
    <submittedName>
        <fullName evidence="3">Methyltransferase-like protein 7A</fullName>
    </submittedName>
</protein>
<dbReference type="AlphaFoldDB" id="A0A8J4P1G9"/>
<evidence type="ECO:0000313" key="3">
    <source>
        <dbReference type="EMBL" id="KAF1651951.1"/>
    </source>
</evidence>
<proteinExistence type="predicted"/>
<dbReference type="InterPro" id="IPR052356">
    <property type="entry name" value="Thiol_S-MT"/>
</dbReference>
<keyword evidence="4" id="KW-1185">Reference proteome</keyword>
<feature type="signal peptide" evidence="1">
    <location>
        <begin position="1"/>
        <end position="25"/>
    </location>
</feature>
<organism evidence="3 4">
    <name type="scientific">Aptenodytes patagonicus</name>
    <name type="common">King penguin</name>
    <dbReference type="NCBI Taxonomy" id="9234"/>
    <lineage>
        <taxon>Eukaryota</taxon>
        <taxon>Metazoa</taxon>
        <taxon>Chordata</taxon>
        <taxon>Craniata</taxon>
        <taxon>Vertebrata</taxon>
        <taxon>Euteleostomi</taxon>
        <taxon>Archelosauria</taxon>
        <taxon>Archosauria</taxon>
        <taxon>Dinosauria</taxon>
        <taxon>Saurischia</taxon>
        <taxon>Theropoda</taxon>
        <taxon>Coelurosauria</taxon>
        <taxon>Aves</taxon>
        <taxon>Neognathae</taxon>
        <taxon>Neoaves</taxon>
        <taxon>Aequornithes</taxon>
        <taxon>Sphenisciformes</taxon>
        <taxon>Spheniscidae</taxon>
        <taxon>Aptenodytes</taxon>
    </lineage>
</organism>
<name>A0A8J4P1G9_APTPA</name>
<dbReference type="Gene3D" id="3.40.50.150">
    <property type="entry name" value="Vaccinia Virus protein VP39"/>
    <property type="match status" value="1"/>
</dbReference>
<feature type="non-terminal residue" evidence="3">
    <location>
        <position position="1"/>
    </location>
</feature>
<dbReference type="CDD" id="cd02440">
    <property type="entry name" value="AdoMet_MTases"/>
    <property type="match status" value="1"/>
</dbReference>
<dbReference type="EMBL" id="VULM01013624">
    <property type="protein sequence ID" value="KAF1651951.1"/>
    <property type="molecule type" value="Genomic_DNA"/>
</dbReference>
<dbReference type="PANTHER" id="PTHR45036">
    <property type="entry name" value="METHYLTRANSFERASE LIKE 7B"/>
    <property type="match status" value="1"/>
</dbReference>
<keyword evidence="3" id="KW-0808">Transferase</keyword>
<dbReference type="InterPro" id="IPR013216">
    <property type="entry name" value="Methyltransf_11"/>
</dbReference>
<gene>
    <name evidence="3" type="primary">METTL7A_0</name>
    <name evidence="3" type="ORF">FQA23_0007547</name>
</gene>
<feature type="chain" id="PRO_5035258172" evidence="1">
    <location>
        <begin position="26"/>
        <end position="246"/>
    </location>
</feature>
<dbReference type="SUPFAM" id="SSF53335">
    <property type="entry name" value="S-adenosyl-L-methionine-dependent methyltransferases"/>
    <property type="match status" value="1"/>
</dbReference>
<keyword evidence="1" id="KW-0732">Signal</keyword>
<feature type="non-terminal residue" evidence="3">
    <location>
        <position position="246"/>
    </location>
</feature>
<keyword evidence="3" id="KW-0489">Methyltransferase</keyword>
<dbReference type="Proteomes" id="UP000751161">
    <property type="component" value="Unassembled WGS sequence"/>
</dbReference>
<dbReference type="GO" id="GO:0032259">
    <property type="term" value="P:methylation"/>
    <property type="evidence" value="ECO:0007669"/>
    <property type="project" value="UniProtKB-KW"/>
</dbReference>
<reference evidence="3" key="1">
    <citation type="journal article" date="2019" name="Gigascience">
        <title>High-coverage genomes to elucidate the evolution of penguins.</title>
        <authorList>
            <person name="Pan H."/>
            <person name="Cole T.L."/>
            <person name="Bi X."/>
            <person name="Fang M."/>
            <person name="Zhou C."/>
            <person name="Yang Z."/>
            <person name="Ksepka D.T."/>
            <person name="Hart T."/>
            <person name="Bouzat J.L."/>
            <person name="Argilla L.S."/>
            <person name="Bertelsen M.F."/>
            <person name="Boersma P.D."/>
            <person name="Bost C.A."/>
            <person name="Cherel Y."/>
            <person name="Dann P."/>
            <person name="Fiddaman S.R."/>
            <person name="Howard P."/>
            <person name="Labuschagne K."/>
            <person name="Mattern T."/>
            <person name="Miller G."/>
            <person name="Parker P."/>
            <person name="Phillips R.A."/>
            <person name="Quillfeldt P."/>
            <person name="Ryan P.G."/>
            <person name="Taylor H."/>
            <person name="Thompson D.R."/>
            <person name="Young M.J."/>
            <person name="Ellegaard M.R."/>
            <person name="Gilbert M.T.P."/>
            <person name="Sinding M.S."/>
            <person name="Pacheco G."/>
            <person name="Shepherd L.D."/>
            <person name="Tennyson A.J.D."/>
            <person name="Grosser S."/>
            <person name="Kay E."/>
            <person name="Nupen L.J."/>
            <person name="Ellenberg U."/>
            <person name="Houston D.M."/>
            <person name="Reeve A.H."/>
            <person name="Johnson K."/>
            <person name="Masello J.F."/>
            <person name="Stracke T."/>
            <person name="McKinlay B."/>
            <person name="Borboroglu P.G."/>
            <person name="Zhang D.X."/>
            <person name="Zhang G."/>
        </authorList>
    </citation>
    <scope>NUCLEOTIDE SEQUENCE</scope>
    <source>
        <strain evidence="3">KP FORT 001</strain>
    </source>
</reference>
<evidence type="ECO:0000259" key="2">
    <source>
        <dbReference type="Pfam" id="PF08241"/>
    </source>
</evidence>
<feature type="domain" description="Methyltransferase type 11" evidence="2">
    <location>
        <begin position="77"/>
        <end position="174"/>
    </location>
</feature>
<evidence type="ECO:0000313" key="4">
    <source>
        <dbReference type="Proteomes" id="UP000751161"/>
    </source>
</evidence>
<sequence length="246" mass="27717">PAGPALAPFLRRCVRLLLSPVRLLARLGLRDSFCTKVFPYLTAKVAPICNRKVYQQKQKPFSNWRKFAGPSGQLTLLEIGTGTGTNFQFYPPGCRLTCTDPNPNFRKFLLESLSENQHLKLEHLVVASGEDLHQIPDGAVDAVVCALVLCSVTNIKKVLTEVLRVLRLGGAFYFLEHVAADHSSRTYFWQKVCDPVWKYFGDGCSLSRETQQELEKTNFSELNLRCIHVTPSWIPTRPHIIGYAVK</sequence>
<dbReference type="Pfam" id="PF08241">
    <property type="entry name" value="Methyltransf_11"/>
    <property type="match status" value="1"/>
</dbReference>
<comment type="caution">
    <text evidence="3">The sequence shown here is derived from an EMBL/GenBank/DDBJ whole genome shotgun (WGS) entry which is preliminary data.</text>
</comment>
<evidence type="ECO:0000256" key="1">
    <source>
        <dbReference type="SAM" id="SignalP"/>
    </source>
</evidence>
<dbReference type="GO" id="GO:0008757">
    <property type="term" value="F:S-adenosylmethionine-dependent methyltransferase activity"/>
    <property type="evidence" value="ECO:0007669"/>
    <property type="project" value="InterPro"/>
</dbReference>